<dbReference type="InterPro" id="IPR050763">
    <property type="entry name" value="ABC_transporter_ATP-binding"/>
</dbReference>
<sequence>MTDAVVVEELVKRYGKSPRPAVDGLGFRVHAGEVFGLLGPNGAGKTTTVGVLTTRVLPTGGRALVHGVDVVADPQRARQVLAVVPQRNNLDRSLNVKQNLLFHAAYHGVARGERTRLADEILERMGLTGHAKAAIDTLSGGQAQRVMIARALMHRPKIMFLDEPSTGLDPQARLFVHDRVAQLKAEGVTVVLTTHDMDEAAKLCDRVGIVDHGKLLALDTPAELTKSLPGRTTITFTVALGGVAGAEVAAKLSAVDGVERVEQIAEGNGGFPGGAPPWGGTAGGGAPGAGGAPNGAARNGAPEANQFRLYSDFEAAVVLPSALNALGGLGCEVSDLALGKPSLEDVFIHLTGRELR</sequence>
<evidence type="ECO:0000313" key="10">
    <source>
        <dbReference type="Proteomes" id="UP001589810"/>
    </source>
</evidence>
<evidence type="ECO:0000313" key="9">
    <source>
        <dbReference type="EMBL" id="MFC0547337.1"/>
    </source>
</evidence>
<dbReference type="Pfam" id="PF00005">
    <property type="entry name" value="ABC_tran"/>
    <property type="match status" value="1"/>
</dbReference>
<dbReference type="Gene3D" id="3.40.50.300">
    <property type="entry name" value="P-loop containing nucleotide triphosphate hydrolases"/>
    <property type="match status" value="1"/>
</dbReference>
<dbReference type="GO" id="GO:0005524">
    <property type="term" value="F:ATP binding"/>
    <property type="evidence" value="ECO:0007669"/>
    <property type="project" value="UniProtKB-KW"/>
</dbReference>
<protein>
    <submittedName>
        <fullName evidence="9">ABC transporter ATP-binding protein</fullName>
    </submittedName>
</protein>
<dbReference type="InterPro" id="IPR027417">
    <property type="entry name" value="P-loop_NTPase"/>
</dbReference>
<accession>A0ABV6N4F5</accession>
<comment type="subcellular location">
    <subcellularLocation>
        <location evidence="1">Cell membrane</location>
        <topology evidence="1">Peripheral membrane protein</topology>
    </subcellularLocation>
</comment>
<comment type="similarity">
    <text evidence="2">Belongs to the ABC transporter superfamily.</text>
</comment>
<keyword evidence="10" id="KW-1185">Reference proteome</keyword>
<dbReference type="PANTHER" id="PTHR42711:SF5">
    <property type="entry name" value="ABC TRANSPORTER ATP-BINDING PROTEIN NATA"/>
    <property type="match status" value="1"/>
</dbReference>
<organism evidence="9 10">
    <name type="scientific">Kutzneria chonburiensis</name>
    <dbReference type="NCBI Taxonomy" id="1483604"/>
    <lineage>
        <taxon>Bacteria</taxon>
        <taxon>Bacillati</taxon>
        <taxon>Actinomycetota</taxon>
        <taxon>Actinomycetes</taxon>
        <taxon>Pseudonocardiales</taxon>
        <taxon>Pseudonocardiaceae</taxon>
        <taxon>Kutzneria</taxon>
    </lineage>
</organism>
<dbReference type="InterPro" id="IPR003439">
    <property type="entry name" value="ABC_transporter-like_ATP-bd"/>
</dbReference>
<keyword evidence="3" id="KW-0813">Transport</keyword>
<keyword evidence="4" id="KW-0547">Nucleotide-binding</keyword>
<feature type="domain" description="ABC transporter" evidence="8">
    <location>
        <begin position="5"/>
        <end position="237"/>
    </location>
</feature>
<dbReference type="RefSeq" id="WP_273937567.1">
    <property type="nucleotide sequence ID" value="NZ_CP097263.1"/>
</dbReference>
<dbReference type="InterPro" id="IPR017871">
    <property type="entry name" value="ABC_transporter-like_CS"/>
</dbReference>
<evidence type="ECO:0000256" key="6">
    <source>
        <dbReference type="ARBA" id="ARBA00023251"/>
    </source>
</evidence>
<evidence type="ECO:0000256" key="5">
    <source>
        <dbReference type="ARBA" id="ARBA00022840"/>
    </source>
</evidence>
<keyword evidence="6" id="KW-0046">Antibiotic resistance</keyword>
<name>A0ABV6N4F5_9PSEU</name>
<feature type="region of interest" description="Disordered" evidence="7">
    <location>
        <begin position="267"/>
        <end position="298"/>
    </location>
</feature>
<dbReference type="SUPFAM" id="SSF52540">
    <property type="entry name" value="P-loop containing nucleoside triphosphate hydrolases"/>
    <property type="match status" value="1"/>
</dbReference>
<dbReference type="SMART" id="SM00382">
    <property type="entry name" value="AAA"/>
    <property type="match status" value="1"/>
</dbReference>
<evidence type="ECO:0000256" key="1">
    <source>
        <dbReference type="ARBA" id="ARBA00004202"/>
    </source>
</evidence>
<evidence type="ECO:0000256" key="2">
    <source>
        <dbReference type="ARBA" id="ARBA00005417"/>
    </source>
</evidence>
<reference evidence="9 10" key="1">
    <citation type="submission" date="2024-09" db="EMBL/GenBank/DDBJ databases">
        <authorList>
            <person name="Sun Q."/>
            <person name="Mori K."/>
        </authorList>
    </citation>
    <scope>NUCLEOTIDE SEQUENCE [LARGE SCALE GENOMIC DNA]</scope>
    <source>
        <strain evidence="9 10">TBRC 1432</strain>
    </source>
</reference>
<comment type="caution">
    <text evidence="9">The sequence shown here is derived from an EMBL/GenBank/DDBJ whole genome shotgun (WGS) entry which is preliminary data.</text>
</comment>
<evidence type="ECO:0000256" key="4">
    <source>
        <dbReference type="ARBA" id="ARBA00022741"/>
    </source>
</evidence>
<keyword evidence="5 9" id="KW-0067">ATP-binding</keyword>
<evidence type="ECO:0000259" key="8">
    <source>
        <dbReference type="PROSITE" id="PS50893"/>
    </source>
</evidence>
<evidence type="ECO:0000256" key="3">
    <source>
        <dbReference type="ARBA" id="ARBA00022448"/>
    </source>
</evidence>
<proteinExistence type="inferred from homology"/>
<dbReference type="PROSITE" id="PS00211">
    <property type="entry name" value="ABC_TRANSPORTER_1"/>
    <property type="match status" value="1"/>
</dbReference>
<dbReference type="Proteomes" id="UP001589810">
    <property type="component" value="Unassembled WGS sequence"/>
</dbReference>
<evidence type="ECO:0000256" key="7">
    <source>
        <dbReference type="SAM" id="MobiDB-lite"/>
    </source>
</evidence>
<dbReference type="PANTHER" id="PTHR42711">
    <property type="entry name" value="ABC TRANSPORTER ATP-BINDING PROTEIN"/>
    <property type="match status" value="1"/>
</dbReference>
<dbReference type="InterPro" id="IPR003593">
    <property type="entry name" value="AAA+_ATPase"/>
</dbReference>
<feature type="compositionally biased region" description="Gly residues" evidence="7">
    <location>
        <begin position="267"/>
        <end position="293"/>
    </location>
</feature>
<dbReference type="EMBL" id="JBHLUD010000013">
    <property type="protein sequence ID" value="MFC0547337.1"/>
    <property type="molecule type" value="Genomic_DNA"/>
</dbReference>
<gene>
    <name evidence="9" type="ORF">ACFFH7_37920</name>
</gene>
<dbReference type="PROSITE" id="PS50893">
    <property type="entry name" value="ABC_TRANSPORTER_2"/>
    <property type="match status" value="1"/>
</dbReference>